<organism evidence="2 3">
    <name type="scientific">Pelomonas parva</name>
    <dbReference type="NCBI Taxonomy" id="3299032"/>
    <lineage>
        <taxon>Bacteria</taxon>
        <taxon>Pseudomonadati</taxon>
        <taxon>Pseudomonadota</taxon>
        <taxon>Betaproteobacteria</taxon>
        <taxon>Burkholderiales</taxon>
        <taxon>Sphaerotilaceae</taxon>
        <taxon>Roseateles</taxon>
    </lineage>
</organism>
<sequence>MNAWLVAAAALVFVTGLAHSWLGELMVFRQLRDGGVVPSGGAPVLRGFQTRILWASWHLVTVLAWAFAALLLWLAQPAARAASGGVVEGIAAAALTAGAGLVLWSNRSRHPAWIALLATAALVLMSQR</sequence>
<accession>A0ABW7F7P7</accession>
<evidence type="ECO:0008006" key="4">
    <source>
        <dbReference type="Google" id="ProtNLM"/>
    </source>
</evidence>
<gene>
    <name evidence="2" type="ORF">ACG00Y_22205</name>
</gene>
<feature type="transmembrane region" description="Helical" evidence="1">
    <location>
        <begin position="52"/>
        <end position="74"/>
    </location>
</feature>
<evidence type="ECO:0000313" key="2">
    <source>
        <dbReference type="EMBL" id="MFG6432647.1"/>
    </source>
</evidence>
<dbReference type="RefSeq" id="WP_394482687.1">
    <property type="nucleotide sequence ID" value="NZ_JBIGHV010000009.1"/>
</dbReference>
<evidence type="ECO:0000313" key="3">
    <source>
        <dbReference type="Proteomes" id="UP001606210"/>
    </source>
</evidence>
<name>A0ABW7F7P7_9BURK</name>
<feature type="transmembrane region" description="Helical" evidence="1">
    <location>
        <begin position="86"/>
        <end position="104"/>
    </location>
</feature>
<dbReference type="Proteomes" id="UP001606210">
    <property type="component" value="Unassembled WGS sequence"/>
</dbReference>
<keyword evidence="1" id="KW-0472">Membrane</keyword>
<keyword evidence="1" id="KW-1133">Transmembrane helix</keyword>
<protein>
    <recommendedName>
        <fullName evidence="4">DUF3325 domain-containing protein</fullName>
    </recommendedName>
</protein>
<dbReference type="EMBL" id="JBIGHV010000009">
    <property type="protein sequence ID" value="MFG6432647.1"/>
    <property type="molecule type" value="Genomic_DNA"/>
</dbReference>
<keyword evidence="1" id="KW-0812">Transmembrane</keyword>
<proteinExistence type="predicted"/>
<evidence type="ECO:0000256" key="1">
    <source>
        <dbReference type="SAM" id="Phobius"/>
    </source>
</evidence>
<comment type="caution">
    <text evidence="2">The sequence shown here is derived from an EMBL/GenBank/DDBJ whole genome shotgun (WGS) entry which is preliminary data.</text>
</comment>
<reference evidence="2 3" key="1">
    <citation type="submission" date="2024-08" db="EMBL/GenBank/DDBJ databases">
        <authorList>
            <person name="Lu H."/>
        </authorList>
    </citation>
    <scope>NUCLEOTIDE SEQUENCE [LARGE SCALE GENOMIC DNA]</scope>
    <source>
        <strain evidence="2 3">LYH14W</strain>
    </source>
</reference>
<keyword evidence="3" id="KW-1185">Reference proteome</keyword>